<dbReference type="PATRIC" id="fig|1560234.3.peg.357"/>
<dbReference type="GO" id="GO:0016787">
    <property type="term" value="F:hydrolase activity"/>
    <property type="evidence" value="ECO:0007669"/>
    <property type="project" value="UniProtKB-KW"/>
</dbReference>
<name>A0A1B7XE55_9BACT</name>
<dbReference type="PANTHER" id="PTHR46648">
    <property type="entry name" value="HIT FAMILY PROTEIN 1"/>
    <property type="match status" value="1"/>
</dbReference>
<evidence type="ECO:0000256" key="3">
    <source>
        <dbReference type="PROSITE-ProRule" id="PRU00464"/>
    </source>
</evidence>
<dbReference type="RefSeq" id="WP_066854236.1">
    <property type="nucleotide sequence ID" value="NZ_JXMS01000010.1"/>
</dbReference>
<dbReference type="AlphaFoldDB" id="A0A1B7XE55"/>
<keyword evidence="6" id="KW-1185">Reference proteome</keyword>
<dbReference type="InterPro" id="IPR011146">
    <property type="entry name" value="HIT-like"/>
</dbReference>
<dbReference type="PANTHER" id="PTHR46648:SF1">
    <property type="entry name" value="ADENOSINE 5'-MONOPHOSPHORAMIDASE HNT1"/>
    <property type="match status" value="1"/>
</dbReference>
<dbReference type="Gene3D" id="3.30.428.10">
    <property type="entry name" value="HIT-like"/>
    <property type="match status" value="1"/>
</dbReference>
<feature type="short sequence motif" description="Histidine triad motif" evidence="2 3">
    <location>
        <begin position="99"/>
        <end position="103"/>
    </location>
</feature>
<sequence length="138" mass="15260">MSTQDCIFCKIIKGEIPCAEIYSDDNVLAFLDIGPVSKGHTLIIPKQHFPNIFDIPAELAPAIMHAQKIVGKAILATTGATGLNIFMNNHSDAGQLVFHAHWHLIPRFSNDGLKHWPQAAYDSIEEAQHLATSIRQHI</sequence>
<comment type="caution">
    <text evidence="5">The sequence shown here is derived from an EMBL/GenBank/DDBJ whole genome shotgun (WGS) entry which is preliminary data.</text>
</comment>
<dbReference type="OrthoDB" id="9784774at2"/>
<dbReference type="PRINTS" id="PR00332">
    <property type="entry name" value="HISTRIAD"/>
</dbReference>
<dbReference type="STRING" id="1560234.SP90_07715"/>
<evidence type="ECO:0000313" key="5">
    <source>
        <dbReference type="EMBL" id="OBQ52439.1"/>
    </source>
</evidence>
<dbReference type="Proteomes" id="UP000091979">
    <property type="component" value="Unassembled WGS sequence"/>
</dbReference>
<gene>
    <name evidence="5" type="ORF">SP90_07715</name>
</gene>
<evidence type="ECO:0000256" key="1">
    <source>
        <dbReference type="PIRSR" id="PIRSR601310-1"/>
    </source>
</evidence>
<dbReference type="GO" id="GO:0009117">
    <property type="term" value="P:nucleotide metabolic process"/>
    <property type="evidence" value="ECO:0007669"/>
    <property type="project" value="TreeGrafter"/>
</dbReference>
<dbReference type="InterPro" id="IPR001310">
    <property type="entry name" value="Histidine_triad_HIT"/>
</dbReference>
<protein>
    <submittedName>
        <fullName evidence="5">HIT family hydrolase</fullName>
    </submittedName>
</protein>
<evidence type="ECO:0000256" key="2">
    <source>
        <dbReference type="PIRSR" id="PIRSR601310-3"/>
    </source>
</evidence>
<keyword evidence="5" id="KW-0378">Hydrolase</keyword>
<reference evidence="5 6" key="1">
    <citation type="submission" date="2015-01" db="EMBL/GenBank/DDBJ databases">
        <title>Desulfovibrio sp. JC271 draft genome sequence.</title>
        <authorList>
            <person name="Shivani Y."/>
            <person name="Subhash Y."/>
            <person name="Sasikala C."/>
            <person name="Ramana C.V."/>
        </authorList>
    </citation>
    <scope>NUCLEOTIDE SEQUENCE [LARGE SCALE GENOMIC DNA]</scope>
    <source>
        <strain evidence="5 6">JC271</strain>
    </source>
</reference>
<dbReference type="EMBL" id="JXMS01000010">
    <property type="protein sequence ID" value="OBQ52439.1"/>
    <property type="molecule type" value="Genomic_DNA"/>
</dbReference>
<dbReference type="CDD" id="cd01277">
    <property type="entry name" value="HINT_subgroup"/>
    <property type="match status" value="1"/>
</dbReference>
<dbReference type="InterPro" id="IPR036265">
    <property type="entry name" value="HIT-like_sf"/>
</dbReference>
<organism evidence="5 6">
    <name type="scientific">Halodesulfovibrio spirochaetisodalis</name>
    <dbReference type="NCBI Taxonomy" id="1560234"/>
    <lineage>
        <taxon>Bacteria</taxon>
        <taxon>Pseudomonadati</taxon>
        <taxon>Thermodesulfobacteriota</taxon>
        <taxon>Desulfovibrionia</taxon>
        <taxon>Desulfovibrionales</taxon>
        <taxon>Desulfovibrionaceae</taxon>
        <taxon>Halodesulfovibrio</taxon>
    </lineage>
</organism>
<evidence type="ECO:0000259" key="4">
    <source>
        <dbReference type="PROSITE" id="PS51084"/>
    </source>
</evidence>
<accession>A0A1B7XE55</accession>
<dbReference type="SUPFAM" id="SSF54197">
    <property type="entry name" value="HIT-like"/>
    <property type="match status" value="1"/>
</dbReference>
<evidence type="ECO:0000313" key="6">
    <source>
        <dbReference type="Proteomes" id="UP000091979"/>
    </source>
</evidence>
<dbReference type="Pfam" id="PF01230">
    <property type="entry name" value="HIT"/>
    <property type="match status" value="1"/>
</dbReference>
<feature type="active site" description="Tele-AMP-histidine intermediate" evidence="1">
    <location>
        <position position="101"/>
    </location>
</feature>
<dbReference type="PROSITE" id="PS51084">
    <property type="entry name" value="HIT_2"/>
    <property type="match status" value="1"/>
</dbReference>
<feature type="domain" description="HIT" evidence="4">
    <location>
        <begin position="7"/>
        <end position="114"/>
    </location>
</feature>
<proteinExistence type="predicted"/>
<dbReference type="InterPro" id="IPR039384">
    <property type="entry name" value="HINT"/>
</dbReference>